<feature type="non-terminal residue" evidence="3">
    <location>
        <position position="227"/>
    </location>
</feature>
<name>A0A383AHF9_9ZZZZ</name>
<dbReference type="AlphaFoldDB" id="A0A383AHF9"/>
<dbReference type="InterPro" id="IPR020616">
    <property type="entry name" value="Thiolase_N"/>
</dbReference>
<dbReference type="Pfam" id="PF00108">
    <property type="entry name" value="Thiolase_N"/>
    <property type="match status" value="1"/>
</dbReference>
<dbReference type="PANTHER" id="PTHR43365:SF1">
    <property type="entry name" value="ACETYL-COA C-ACYLTRANSFERASE"/>
    <property type="match status" value="1"/>
</dbReference>
<dbReference type="SUPFAM" id="SSF53901">
    <property type="entry name" value="Thiolase-like"/>
    <property type="match status" value="1"/>
</dbReference>
<dbReference type="PANTHER" id="PTHR43365">
    <property type="entry name" value="BLR7806 PROTEIN"/>
    <property type="match status" value="1"/>
</dbReference>
<feature type="non-terminal residue" evidence="3">
    <location>
        <position position="1"/>
    </location>
</feature>
<dbReference type="EMBL" id="UINC01192056">
    <property type="protein sequence ID" value="SVE06999.1"/>
    <property type="molecule type" value="Genomic_DNA"/>
</dbReference>
<dbReference type="InterPro" id="IPR002155">
    <property type="entry name" value="Thiolase"/>
</dbReference>
<dbReference type="Gene3D" id="3.40.47.10">
    <property type="match status" value="2"/>
</dbReference>
<reference evidence="3" key="1">
    <citation type="submission" date="2018-05" db="EMBL/GenBank/DDBJ databases">
        <authorList>
            <person name="Lanie J.A."/>
            <person name="Ng W.-L."/>
            <person name="Kazmierczak K.M."/>
            <person name="Andrzejewski T.M."/>
            <person name="Davidsen T.M."/>
            <person name="Wayne K.J."/>
            <person name="Tettelin H."/>
            <person name="Glass J.I."/>
            <person name="Rusch D."/>
            <person name="Podicherti R."/>
            <person name="Tsui H.-C.T."/>
            <person name="Winkler M.E."/>
        </authorList>
    </citation>
    <scope>NUCLEOTIDE SEQUENCE</scope>
</reference>
<feature type="domain" description="Thiolase N-terminal" evidence="2">
    <location>
        <begin position="6"/>
        <end position="225"/>
    </location>
</feature>
<dbReference type="PROSITE" id="PS00098">
    <property type="entry name" value="THIOLASE_1"/>
    <property type="match status" value="1"/>
</dbReference>
<sequence length="227" mass="24282">MNNDAYIFDALRTPRGKKKDGALHELTPTDILAKLLKSLQEKHDLDTSQVDDVVMGCVTPVGDQGANIAKTATQYAGWDDDVPGVQVNRFCASGLETVNMAAMKVRSGWENLIVAGGVESMSRVPMGSDGGSMVFEPKVNLGTQFVPQGIGADLIATLGGHSREDVDAFALESQRRAAHASSQGYFKSIVPVTDQNGLDILAHDEHIRPNTTMNDLGGLKPAFEMIG</sequence>
<evidence type="ECO:0000313" key="3">
    <source>
        <dbReference type="EMBL" id="SVE06999.1"/>
    </source>
</evidence>
<dbReference type="CDD" id="cd00751">
    <property type="entry name" value="thiolase"/>
    <property type="match status" value="1"/>
</dbReference>
<dbReference type="InterPro" id="IPR016039">
    <property type="entry name" value="Thiolase-like"/>
</dbReference>
<organism evidence="3">
    <name type="scientific">marine metagenome</name>
    <dbReference type="NCBI Taxonomy" id="408172"/>
    <lineage>
        <taxon>unclassified sequences</taxon>
        <taxon>metagenomes</taxon>
        <taxon>ecological metagenomes</taxon>
    </lineage>
</organism>
<accession>A0A383AHF9</accession>
<gene>
    <name evidence="3" type="ORF">METZ01_LOCUS459853</name>
</gene>
<evidence type="ECO:0000256" key="1">
    <source>
        <dbReference type="ARBA" id="ARBA00022679"/>
    </source>
</evidence>
<protein>
    <recommendedName>
        <fullName evidence="2">Thiolase N-terminal domain-containing protein</fullName>
    </recommendedName>
</protein>
<evidence type="ECO:0000259" key="2">
    <source>
        <dbReference type="Pfam" id="PF00108"/>
    </source>
</evidence>
<keyword evidence="1" id="KW-0808">Transferase</keyword>
<proteinExistence type="predicted"/>
<dbReference type="InterPro" id="IPR020615">
    <property type="entry name" value="Thiolase_acyl_enz_int_AS"/>
</dbReference>
<dbReference type="GO" id="GO:0016747">
    <property type="term" value="F:acyltransferase activity, transferring groups other than amino-acyl groups"/>
    <property type="evidence" value="ECO:0007669"/>
    <property type="project" value="InterPro"/>
</dbReference>